<evidence type="ECO:0000256" key="11">
    <source>
        <dbReference type="RuleBase" id="RU368036"/>
    </source>
</evidence>
<dbReference type="EC" id="3.4.19.13" evidence="11"/>
<evidence type="ECO:0000256" key="1">
    <source>
        <dbReference type="ARBA" id="ARBA00001049"/>
    </source>
</evidence>
<evidence type="ECO:0000256" key="8">
    <source>
        <dbReference type="ARBA" id="ARBA00047417"/>
    </source>
</evidence>
<evidence type="ECO:0000256" key="7">
    <source>
        <dbReference type="ARBA" id="ARBA00023315"/>
    </source>
</evidence>
<organism evidence="13 14">
    <name type="scientific">Enhygromyxa salina</name>
    <dbReference type="NCBI Taxonomy" id="215803"/>
    <lineage>
        <taxon>Bacteria</taxon>
        <taxon>Pseudomonadati</taxon>
        <taxon>Myxococcota</taxon>
        <taxon>Polyangia</taxon>
        <taxon>Nannocystales</taxon>
        <taxon>Nannocystaceae</taxon>
        <taxon>Enhygromyxa</taxon>
    </lineage>
</organism>
<reference evidence="13 14" key="1">
    <citation type="submission" date="2014-12" db="EMBL/GenBank/DDBJ databases">
        <title>Genome assembly of Enhygromyxa salina DSM 15201.</title>
        <authorList>
            <person name="Sharma G."/>
            <person name="Subramanian S."/>
        </authorList>
    </citation>
    <scope>NUCLEOTIDE SEQUENCE [LARGE SCALE GENOMIC DNA]</scope>
    <source>
        <strain evidence="13 14">DSM 15201</strain>
    </source>
</reference>
<feature type="binding site" evidence="10">
    <location>
        <position position="98"/>
    </location>
    <ligand>
        <name>L-glutamate</name>
        <dbReference type="ChEBI" id="CHEBI:29985"/>
    </ligand>
</feature>
<feature type="binding site" evidence="10">
    <location>
        <position position="458"/>
    </location>
    <ligand>
        <name>L-glutamate</name>
        <dbReference type="ChEBI" id="CHEBI:29985"/>
    </ligand>
</feature>
<dbReference type="InterPro" id="IPR043137">
    <property type="entry name" value="GGT_ssub_C"/>
</dbReference>
<comment type="subunit">
    <text evidence="11">This enzyme consists of two polypeptide chains, which are synthesized in precursor form from a single polypeptide.</text>
</comment>
<dbReference type="UniPathway" id="UPA00204"/>
<keyword evidence="5 11" id="KW-0378">Hydrolase</keyword>
<dbReference type="PRINTS" id="PR01210">
    <property type="entry name" value="GGTRANSPTASE"/>
</dbReference>
<comment type="caution">
    <text evidence="13">The sequence shown here is derived from an EMBL/GenBank/DDBJ whole genome shotgun (WGS) entry which is preliminary data.</text>
</comment>
<evidence type="ECO:0000256" key="6">
    <source>
        <dbReference type="ARBA" id="ARBA00023145"/>
    </source>
</evidence>
<proteinExistence type="inferred from homology"/>
<dbReference type="GO" id="GO:0036374">
    <property type="term" value="F:glutathione hydrolase activity"/>
    <property type="evidence" value="ECO:0007669"/>
    <property type="project" value="UniProtKB-UniRule"/>
</dbReference>
<dbReference type="AlphaFoldDB" id="A0A0C2A0R2"/>
<dbReference type="Pfam" id="PF01019">
    <property type="entry name" value="G_glu_transpept"/>
    <property type="match status" value="1"/>
</dbReference>
<dbReference type="PANTHER" id="PTHR43199">
    <property type="entry name" value="GLUTATHIONE HYDROLASE"/>
    <property type="match status" value="1"/>
</dbReference>
<feature type="active site" description="Nucleophile" evidence="9">
    <location>
        <position position="416"/>
    </location>
</feature>
<dbReference type="Gene3D" id="3.60.20.40">
    <property type="match status" value="1"/>
</dbReference>
<dbReference type="GO" id="GO:0103068">
    <property type="term" value="F:leukotriene C4 gamma-glutamyl transferase activity"/>
    <property type="evidence" value="ECO:0007669"/>
    <property type="project" value="UniProtKB-EC"/>
</dbReference>
<keyword evidence="6 11" id="KW-0865">Zymogen</keyword>
<dbReference type="NCBIfam" id="TIGR00066">
    <property type="entry name" value="g_glut_trans"/>
    <property type="match status" value="1"/>
</dbReference>
<dbReference type="Proteomes" id="UP000031599">
    <property type="component" value="Unassembled WGS sequence"/>
</dbReference>
<evidence type="ECO:0000256" key="10">
    <source>
        <dbReference type="PIRSR" id="PIRSR600101-2"/>
    </source>
</evidence>
<evidence type="ECO:0000256" key="12">
    <source>
        <dbReference type="SAM" id="MobiDB-lite"/>
    </source>
</evidence>
<dbReference type="EMBL" id="JMCC02000029">
    <property type="protein sequence ID" value="KIG16993.1"/>
    <property type="molecule type" value="Genomic_DNA"/>
</dbReference>
<comment type="catalytic activity">
    <reaction evidence="1 11">
        <text>an S-substituted glutathione + H2O = an S-substituted L-cysteinylglycine + L-glutamate</text>
        <dbReference type="Rhea" id="RHEA:59468"/>
        <dbReference type="ChEBI" id="CHEBI:15377"/>
        <dbReference type="ChEBI" id="CHEBI:29985"/>
        <dbReference type="ChEBI" id="CHEBI:90779"/>
        <dbReference type="ChEBI" id="CHEBI:143103"/>
        <dbReference type="EC" id="3.4.19.13"/>
    </reaction>
</comment>
<evidence type="ECO:0000256" key="3">
    <source>
        <dbReference type="ARBA" id="ARBA00009381"/>
    </source>
</evidence>
<name>A0A0C2A0R2_9BACT</name>
<dbReference type="PANTHER" id="PTHR43199:SF1">
    <property type="entry name" value="GLUTATHIONE HYDROLASE PROENZYME"/>
    <property type="match status" value="1"/>
</dbReference>
<keyword evidence="4 11" id="KW-0808">Transferase</keyword>
<dbReference type="InterPro" id="IPR029055">
    <property type="entry name" value="Ntn_hydrolases_N"/>
</dbReference>
<gene>
    <name evidence="13" type="ORF">DB30_03590</name>
</gene>
<dbReference type="Gene3D" id="1.10.246.130">
    <property type="match status" value="1"/>
</dbReference>
<dbReference type="InterPro" id="IPR043138">
    <property type="entry name" value="GGT_lsub"/>
</dbReference>
<dbReference type="GO" id="GO:0006750">
    <property type="term" value="P:glutathione biosynthetic process"/>
    <property type="evidence" value="ECO:0007669"/>
    <property type="project" value="UniProtKB-KW"/>
</dbReference>
<keyword evidence="7 11" id="KW-0012">Acyltransferase</keyword>
<sequence length="612" mass="63804">MVLPDTTLPDDDDSWKQSPKSKPGTGKAFRDGVVTTTEPLAAEVGALVLAGGGNAIDAAAAVMFMLNVVEPQSSGLGGGGFMMVHLAETNETRVINCRETAPQSAFPNMFQSQPDFALRSSSGYAVGVPGALLCASTGLDAWGTISLSEALQPANAAATNGVVVSPRLAADILLPRLDNELGPPDNPVKPAYDVARAVFRPNGVPLEAGDLLVQPDLAHTFDLIAEAGPDAFYQCGHEAGIAQAIVATQQITRVANPAGVGGMDCEDIGSYEVDDLAPISRSYRGYEVVTMPPPSSGGVALLQILAMLERFPIGDALADFGFGQLSTANVMLEAMRLAFADRAVWVGDRDCAGCPNLPITGLLSNAYLTGRADLIEVGQRQLGVTAGDPRPFDLNFADPSVMSTTLPLLLDEDGDTTHFVIIDKWGNIVTFTTSIEATWGTGLMVPNYGFLLNNQLTDFNAVPTANNDPGAFNPGANDAAAGKRPRSSMAPTMLFLDGDPIAAYGSPGGATIINTVLAVTLNLVDHRQSLKQSVIAPRFSLTSPANDAAIQLEPNLPPNVLVGLQALGYQFTATAAIGAIQAIITIPTSHKQYGAADARRIGGVSAADKIKP</sequence>
<feature type="binding site" evidence="10">
    <location>
        <begin position="487"/>
        <end position="488"/>
    </location>
    <ligand>
        <name>L-glutamate</name>
        <dbReference type="ChEBI" id="CHEBI:29985"/>
    </ligand>
</feature>
<dbReference type="GO" id="GO:0006751">
    <property type="term" value="P:glutathione catabolic process"/>
    <property type="evidence" value="ECO:0007669"/>
    <property type="project" value="UniProtKB-UniRule"/>
</dbReference>
<evidence type="ECO:0000256" key="9">
    <source>
        <dbReference type="PIRSR" id="PIRSR600101-1"/>
    </source>
</evidence>
<dbReference type="EC" id="2.3.2.2" evidence="11"/>
<evidence type="ECO:0000256" key="5">
    <source>
        <dbReference type="ARBA" id="ARBA00022801"/>
    </source>
</evidence>
<dbReference type="InterPro" id="IPR000101">
    <property type="entry name" value="GGT_peptidase"/>
</dbReference>
<evidence type="ECO:0000313" key="14">
    <source>
        <dbReference type="Proteomes" id="UP000031599"/>
    </source>
</evidence>
<feature type="region of interest" description="Disordered" evidence="12">
    <location>
        <begin position="1"/>
        <end position="31"/>
    </location>
</feature>
<comment type="catalytic activity">
    <reaction evidence="2 11">
        <text>glutathione + H2O = L-cysteinylglycine + L-glutamate</text>
        <dbReference type="Rhea" id="RHEA:28807"/>
        <dbReference type="ChEBI" id="CHEBI:15377"/>
        <dbReference type="ChEBI" id="CHEBI:29985"/>
        <dbReference type="ChEBI" id="CHEBI:57925"/>
        <dbReference type="ChEBI" id="CHEBI:61694"/>
        <dbReference type="EC" id="3.4.19.13"/>
    </reaction>
</comment>
<comment type="PTM">
    <text evidence="11">Cleaved by autocatalysis into a large and a small subunit.</text>
</comment>
<evidence type="ECO:0000256" key="4">
    <source>
        <dbReference type="ARBA" id="ARBA00022679"/>
    </source>
</evidence>
<dbReference type="InterPro" id="IPR051792">
    <property type="entry name" value="GGT_bact"/>
</dbReference>
<evidence type="ECO:0000313" key="13">
    <source>
        <dbReference type="EMBL" id="KIG16993.1"/>
    </source>
</evidence>
<accession>A0A0C2A0R2</accession>
<evidence type="ECO:0000256" key="2">
    <source>
        <dbReference type="ARBA" id="ARBA00001089"/>
    </source>
</evidence>
<feature type="binding site" evidence="10">
    <location>
        <position position="509"/>
    </location>
    <ligand>
        <name>L-glutamate</name>
        <dbReference type="ChEBI" id="CHEBI:29985"/>
    </ligand>
</feature>
<dbReference type="SUPFAM" id="SSF56235">
    <property type="entry name" value="N-terminal nucleophile aminohydrolases (Ntn hydrolases)"/>
    <property type="match status" value="1"/>
</dbReference>
<comment type="pathway">
    <text evidence="11">Sulfur metabolism; glutathione metabolism.</text>
</comment>
<comment type="catalytic activity">
    <reaction evidence="8 11">
        <text>an N-terminal (5-L-glutamyl)-[peptide] + an alpha-amino acid = 5-L-glutamyl amino acid + an N-terminal L-alpha-aminoacyl-[peptide]</text>
        <dbReference type="Rhea" id="RHEA:23904"/>
        <dbReference type="Rhea" id="RHEA-COMP:9780"/>
        <dbReference type="Rhea" id="RHEA-COMP:9795"/>
        <dbReference type="ChEBI" id="CHEBI:77644"/>
        <dbReference type="ChEBI" id="CHEBI:78597"/>
        <dbReference type="ChEBI" id="CHEBI:78599"/>
        <dbReference type="ChEBI" id="CHEBI:78608"/>
        <dbReference type="EC" id="2.3.2.2"/>
    </reaction>
</comment>
<protein>
    <recommendedName>
        <fullName evidence="11">Glutathione hydrolase proenzyme</fullName>
        <ecNumber evidence="11">2.3.2.2</ecNumber>
        <ecNumber evidence="11">3.4.19.13</ecNumber>
    </recommendedName>
    <component>
        <recommendedName>
            <fullName evidence="11">Glutathione hydrolase large chain</fullName>
        </recommendedName>
    </component>
    <component>
        <recommendedName>
            <fullName evidence="11">Glutathione hydrolase small chain</fullName>
        </recommendedName>
    </component>
</protein>
<comment type="similarity">
    <text evidence="3 11">Belongs to the gamma-glutamyltransferase family.</text>
</comment>
<keyword evidence="11" id="KW-0317">Glutathione biosynthesis</keyword>